<keyword evidence="2 5" id="KW-0479">Metal-binding</keyword>
<dbReference type="InterPro" id="IPR050295">
    <property type="entry name" value="Plant_2OG-oxidoreductases"/>
</dbReference>
<dbReference type="EMBL" id="SDMP01000010">
    <property type="protein sequence ID" value="RYR32941.1"/>
    <property type="molecule type" value="Genomic_DNA"/>
</dbReference>
<sequence>METMNNNNGDNSEMKLLANRLDIHRFSEVPKYYVQPAESRADKVMMVKNDSIPIINLGGHDRAHIINQILKASQEYGLFQAIILYVINHGVSKKLMDETMNVFKEFHGMPAEEKKIQCSKDPDGKFKVYTSTNYFPNKTRKDGQVECWKDTFLHPCPTSAENMNYWPDKPHKYREIVGEYTRELHALAHKILEMLGEGLGVAPKYIYNKMGETPTIVAQHYPACPDPSVTLGIPKHRDPSLVTILLQEEQVQGLHLEKDGQWIAVDPIPNVFVVNIGFILQLMTNGKVVGGIHRAVTNSKTARTSVVYLIYPSPKAIIKPAEEFVNEKTPTLGKFMNFEDFHAYYVKNGMKTEEEYFKIKP</sequence>
<dbReference type="Gene3D" id="2.60.120.330">
    <property type="entry name" value="B-lactam Antibiotic, Isopenicillin N Synthase, Chain"/>
    <property type="match status" value="1"/>
</dbReference>
<dbReference type="PANTHER" id="PTHR47991">
    <property type="entry name" value="OXOGLUTARATE/IRON-DEPENDENT DIOXYGENASE"/>
    <property type="match status" value="1"/>
</dbReference>
<reference evidence="7 8" key="1">
    <citation type="submission" date="2019-01" db="EMBL/GenBank/DDBJ databases">
        <title>Sequencing of cultivated peanut Arachis hypogaea provides insights into genome evolution and oil improvement.</title>
        <authorList>
            <person name="Chen X."/>
        </authorList>
    </citation>
    <scope>NUCLEOTIDE SEQUENCE [LARGE SCALE GENOMIC DNA]</scope>
    <source>
        <strain evidence="8">cv. Fuhuasheng</strain>
        <tissue evidence="7">Leaves</tissue>
    </source>
</reference>
<dbReference type="InterPro" id="IPR044861">
    <property type="entry name" value="IPNS-like_FE2OG_OXY"/>
</dbReference>
<dbReference type="InterPro" id="IPR005123">
    <property type="entry name" value="Oxoglu/Fe-dep_dioxygenase_dom"/>
</dbReference>
<dbReference type="GO" id="GO:0031418">
    <property type="term" value="F:L-ascorbic acid binding"/>
    <property type="evidence" value="ECO:0007669"/>
    <property type="project" value="UniProtKB-KW"/>
</dbReference>
<keyword evidence="5" id="KW-0560">Oxidoreductase</keyword>
<feature type="domain" description="Fe2OG dioxygenase" evidence="6">
    <location>
        <begin position="211"/>
        <end position="312"/>
    </location>
</feature>
<evidence type="ECO:0000313" key="8">
    <source>
        <dbReference type="Proteomes" id="UP000289738"/>
    </source>
</evidence>
<dbReference type="InterPro" id="IPR026992">
    <property type="entry name" value="DIOX_N"/>
</dbReference>
<protein>
    <recommendedName>
        <fullName evidence="6">Fe2OG dioxygenase domain-containing protein</fullName>
    </recommendedName>
</protein>
<evidence type="ECO:0000256" key="2">
    <source>
        <dbReference type="ARBA" id="ARBA00022723"/>
    </source>
</evidence>
<evidence type="ECO:0000256" key="3">
    <source>
        <dbReference type="ARBA" id="ARBA00022896"/>
    </source>
</evidence>
<accession>A0A445B2S4</accession>
<keyword evidence="8" id="KW-1185">Reference proteome</keyword>
<proteinExistence type="inferred from homology"/>
<comment type="caution">
    <text evidence="7">The sequence shown here is derived from an EMBL/GenBank/DDBJ whole genome shotgun (WGS) entry which is preliminary data.</text>
</comment>
<evidence type="ECO:0000256" key="1">
    <source>
        <dbReference type="ARBA" id="ARBA00008056"/>
    </source>
</evidence>
<evidence type="ECO:0000256" key="5">
    <source>
        <dbReference type="RuleBase" id="RU003682"/>
    </source>
</evidence>
<evidence type="ECO:0000259" key="6">
    <source>
        <dbReference type="PROSITE" id="PS51471"/>
    </source>
</evidence>
<dbReference type="Proteomes" id="UP000289738">
    <property type="component" value="Chromosome A10"/>
</dbReference>
<keyword evidence="3" id="KW-0847">Vitamin C</keyword>
<comment type="similarity">
    <text evidence="1 5">Belongs to the iron/ascorbate-dependent oxidoreductase family.</text>
</comment>
<evidence type="ECO:0000313" key="7">
    <source>
        <dbReference type="EMBL" id="RYR32941.1"/>
    </source>
</evidence>
<evidence type="ECO:0000256" key="4">
    <source>
        <dbReference type="ARBA" id="ARBA00023004"/>
    </source>
</evidence>
<dbReference type="STRING" id="3818.A0A445B2S4"/>
<dbReference type="Pfam" id="PF03171">
    <property type="entry name" value="2OG-FeII_Oxy"/>
    <property type="match status" value="1"/>
</dbReference>
<dbReference type="Pfam" id="PF14226">
    <property type="entry name" value="DIOX_N"/>
    <property type="match status" value="1"/>
</dbReference>
<name>A0A445B2S4_ARAHY</name>
<dbReference type="SUPFAM" id="SSF51197">
    <property type="entry name" value="Clavaminate synthase-like"/>
    <property type="match status" value="1"/>
</dbReference>
<organism evidence="7 8">
    <name type="scientific">Arachis hypogaea</name>
    <name type="common">Peanut</name>
    <dbReference type="NCBI Taxonomy" id="3818"/>
    <lineage>
        <taxon>Eukaryota</taxon>
        <taxon>Viridiplantae</taxon>
        <taxon>Streptophyta</taxon>
        <taxon>Embryophyta</taxon>
        <taxon>Tracheophyta</taxon>
        <taxon>Spermatophyta</taxon>
        <taxon>Magnoliopsida</taxon>
        <taxon>eudicotyledons</taxon>
        <taxon>Gunneridae</taxon>
        <taxon>Pentapetalae</taxon>
        <taxon>rosids</taxon>
        <taxon>fabids</taxon>
        <taxon>Fabales</taxon>
        <taxon>Fabaceae</taxon>
        <taxon>Papilionoideae</taxon>
        <taxon>50 kb inversion clade</taxon>
        <taxon>dalbergioids sensu lato</taxon>
        <taxon>Dalbergieae</taxon>
        <taxon>Pterocarpus clade</taxon>
        <taxon>Arachis</taxon>
    </lineage>
</organism>
<dbReference type="GO" id="GO:0046872">
    <property type="term" value="F:metal ion binding"/>
    <property type="evidence" value="ECO:0007669"/>
    <property type="project" value="UniProtKB-KW"/>
</dbReference>
<dbReference type="PROSITE" id="PS51471">
    <property type="entry name" value="FE2OG_OXY"/>
    <property type="match status" value="1"/>
</dbReference>
<gene>
    <name evidence="7" type="ORF">Ahy_A10g047466</name>
</gene>
<dbReference type="AlphaFoldDB" id="A0A445B2S4"/>
<keyword evidence="4 5" id="KW-0408">Iron</keyword>
<dbReference type="GO" id="GO:0016491">
    <property type="term" value="F:oxidoreductase activity"/>
    <property type="evidence" value="ECO:0007669"/>
    <property type="project" value="UniProtKB-KW"/>
</dbReference>
<dbReference type="InterPro" id="IPR027443">
    <property type="entry name" value="IPNS-like_sf"/>
</dbReference>